<accession>A0A3A1WP98</accession>
<comment type="caution">
    <text evidence="2">The sequence shown here is derived from an EMBL/GenBank/DDBJ whole genome shotgun (WGS) entry which is preliminary data.</text>
</comment>
<dbReference type="Gene3D" id="3.50.30.40">
    <property type="entry name" value="Ribonuclease E inhibitor RraA/RraA-like"/>
    <property type="match status" value="1"/>
</dbReference>
<keyword evidence="1" id="KW-0460">Magnesium</keyword>
<comment type="cofactor">
    <cofactor evidence="1">
        <name>Mg(2+)</name>
        <dbReference type="ChEBI" id="CHEBI:18420"/>
    </cofactor>
</comment>
<dbReference type="Proteomes" id="UP000265750">
    <property type="component" value="Unassembled WGS sequence"/>
</dbReference>
<proteinExistence type="predicted"/>
<dbReference type="PANTHER" id="PTHR33254:SF16">
    <property type="entry name" value="BLR3842 PROTEIN"/>
    <property type="match status" value="1"/>
</dbReference>
<dbReference type="InterPro" id="IPR005493">
    <property type="entry name" value="RraA/RraA-like"/>
</dbReference>
<dbReference type="EMBL" id="QYRN01000002">
    <property type="protein sequence ID" value="RIY02565.1"/>
    <property type="molecule type" value="Genomic_DNA"/>
</dbReference>
<feature type="binding site" evidence="1">
    <location>
        <position position="124"/>
    </location>
    <ligand>
        <name>Mg(2+)</name>
        <dbReference type="ChEBI" id="CHEBI:18420"/>
    </ligand>
</feature>
<dbReference type="GO" id="GO:0046872">
    <property type="term" value="F:metal ion binding"/>
    <property type="evidence" value="ECO:0007669"/>
    <property type="project" value="UniProtKB-KW"/>
</dbReference>
<dbReference type="AlphaFoldDB" id="A0A3A1WP98"/>
<organism evidence="2 3">
    <name type="scientific">Aureimonas flava</name>
    <dbReference type="NCBI Taxonomy" id="2320271"/>
    <lineage>
        <taxon>Bacteria</taxon>
        <taxon>Pseudomonadati</taxon>
        <taxon>Pseudomonadota</taxon>
        <taxon>Alphaproteobacteria</taxon>
        <taxon>Hyphomicrobiales</taxon>
        <taxon>Aurantimonadaceae</taxon>
        <taxon>Aureimonas</taxon>
    </lineage>
</organism>
<gene>
    <name evidence="2" type="ORF">D3218_04130</name>
</gene>
<dbReference type="SUPFAM" id="SSF89562">
    <property type="entry name" value="RraA-like"/>
    <property type="match status" value="1"/>
</dbReference>
<evidence type="ECO:0000313" key="2">
    <source>
        <dbReference type="EMBL" id="RIY02565.1"/>
    </source>
</evidence>
<sequence>MTETTSLAEALCRVSTATITTMLFKHGLRNVWLRGAMPLAAGQGRRAGPAFTMRFIPAREDLSTPERWTDAVSPRAAIEAMPAGAMVVVDAMREAEAGIVGDVFASRMKARGVEALVTDGALRDGSVIAEIGLAAWCRGRAAPPSSTTMTFVEWQTPVGCGGVAVFPGDYLVADDDGVVVVPAAHLEEIAAKGPEDEALDAWIRDKVLAGQALPGFYPATDETRRRFRVETVPR</sequence>
<reference evidence="3" key="1">
    <citation type="submission" date="2018-09" db="EMBL/GenBank/DDBJ databases">
        <authorList>
            <person name="Tuo L."/>
        </authorList>
    </citation>
    <scope>NUCLEOTIDE SEQUENCE [LARGE SCALE GENOMIC DNA]</scope>
    <source>
        <strain evidence="3">M2BS4Y-1</strain>
    </source>
</reference>
<evidence type="ECO:0000256" key="1">
    <source>
        <dbReference type="PIRSR" id="PIRSR605493-1"/>
    </source>
</evidence>
<protein>
    <submittedName>
        <fullName evidence="2">Ribonuclease activity regulator RraA</fullName>
    </submittedName>
</protein>
<feature type="binding site" evidence="1">
    <location>
        <position position="123"/>
    </location>
    <ligand>
        <name>substrate</name>
    </ligand>
</feature>
<dbReference type="OrthoDB" id="9805307at2"/>
<keyword evidence="3" id="KW-1185">Reference proteome</keyword>
<dbReference type="PANTHER" id="PTHR33254">
    <property type="entry name" value="4-HYDROXY-4-METHYL-2-OXOGLUTARATE ALDOLASE 3-RELATED"/>
    <property type="match status" value="1"/>
</dbReference>
<dbReference type="RefSeq" id="WP_119538643.1">
    <property type="nucleotide sequence ID" value="NZ_QYRN01000002.1"/>
</dbReference>
<evidence type="ECO:0000313" key="3">
    <source>
        <dbReference type="Proteomes" id="UP000265750"/>
    </source>
</evidence>
<dbReference type="Pfam" id="PF03737">
    <property type="entry name" value="RraA-like"/>
    <property type="match status" value="1"/>
</dbReference>
<dbReference type="CDD" id="cd16841">
    <property type="entry name" value="RraA_family"/>
    <property type="match status" value="1"/>
</dbReference>
<keyword evidence="1" id="KW-0479">Metal-binding</keyword>
<dbReference type="NCBIfam" id="NF006093">
    <property type="entry name" value="PRK08245.1"/>
    <property type="match status" value="1"/>
</dbReference>
<name>A0A3A1WP98_9HYPH</name>
<dbReference type="InterPro" id="IPR036704">
    <property type="entry name" value="RraA/RraA-like_sf"/>
</dbReference>